<dbReference type="PANTHER" id="PTHR24403">
    <property type="entry name" value="ZINC FINGER PROTEIN"/>
    <property type="match status" value="1"/>
</dbReference>
<protein>
    <submittedName>
        <fullName evidence="8">Pita</fullName>
    </submittedName>
</protein>
<dbReference type="FunFam" id="3.30.160.60:FF:000110">
    <property type="entry name" value="Zinc finger protein-like"/>
    <property type="match status" value="1"/>
</dbReference>
<reference evidence="8" key="1">
    <citation type="journal article" date="2013" name="BMC Genomics">
        <title>Unscrambling butterfly oogenesis.</title>
        <authorList>
            <person name="Carter J.M."/>
            <person name="Baker S.C."/>
            <person name="Pink R."/>
            <person name="Carter D.R."/>
            <person name="Collins A."/>
            <person name="Tomlin J."/>
            <person name="Gibbs M."/>
            <person name="Breuker C.J."/>
        </authorList>
    </citation>
    <scope>NUCLEOTIDE SEQUENCE</scope>
    <source>
        <tissue evidence="8">Ovary</tissue>
    </source>
</reference>
<sequence length="432" mass="48873">MNIFYEYKHIVRQADEAILQYVQNGTPLGTVNWPNTLSRIYRNMAGSETVKTVVEGGATIQVTSHEISDSDEEDGNVYNVKIGDDEDSKTCIKVVTSKDTKPKDNTRGKGFGSITKLVRHVRSHVGDRPYPCKYCEKSFTKSHHYTRHIRIKHRDRAIGTLGPQENYRCEQCDDVFDTQDDLIYHSAIHATQNLTCPLCQEKFEDVEAVTSHIKSHVNGVEFMCDYCELIFTTQDKLNSHLIAVHDDEIENDIEDESSMEMDEDEEEDNGINIKQEGDEMIIEINKPANYLVNDNKSCIEKMEINSEESENEVTYTELQTVDTLAIVNNDATNKPTPEKVLEKPVIPTSMDSVKIVNKTVDSQAANILRKAEEIKHKVPQAGHAVISPRLTLKKNKPISRVESSNSGGASDKSLRLLEKELQDLKRTNSRNT</sequence>
<evidence type="ECO:0000256" key="4">
    <source>
        <dbReference type="ARBA" id="ARBA00022833"/>
    </source>
</evidence>
<dbReference type="AlphaFoldDB" id="S4PAW7"/>
<dbReference type="PANTHER" id="PTHR24403:SF67">
    <property type="entry name" value="FI01116P-RELATED"/>
    <property type="match status" value="1"/>
</dbReference>
<dbReference type="InterPro" id="IPR013087">
    <property type="entry name" value="Znf_C2H2_type"/>
</dbReference>
<keyword evidence="3 5" id="KW-0863">Zinc-finger</keyword>
<dbReference type="GO" id="GO:0005634">
    <property type="term" value="C:nucleus"/>
    <property type="evidence" value="ECO:0007669"/>
    <property type="project" value="TreeGrafter"/>
</dbReference>
<dbReference type="SUPFAM" id="SSF57667">
    <property type="entry name" value="beta-beta-alpha zinc fingers"/>
    <property type="match status" value="3"/>
</dbReference>
<evidence type="ECO:0000256" key="5">
    <source>
        <dbReference type="PROSITE-ProRule" id="PRU00042"/>
    </source>
</evidence>
<feature type="domain" description="C2H2-type" evidence="7">
    <location>
        <begin position="222"/>
        <end position="250"/>
    </location>
</feature>
<dbReference type="PROSITE" id="PS00028">
    <property type="entry name" value="ZINC_FINGER_C2H2_1"/>
    <property type="match status" value="4"/>
</dbReference>
<dbReference type="InterPro" id="IPR050688">
    <property type="entry name" value="Zinc_finger/UBP_domain"/>
</dbReference>
<dbReference type="SMART" id="SM00355">
    <property type="entry name" value="ZnF_C2H2"/>
    <property type="match status" value="4"/>
</dbReference>
<evidence type="ECO:0000256" key="1">
    <source>
        <dbReference type="ARBA" id="ARBA00022723"/>
    </source>
</evidence>
<dbReference type="GO" id="GO:0010468">
    <property type="term" value="P:regulation of gene expression"/>
    <property type="evidence" value="ECO:0007669"/>
    <property type="project" value="TreeGrafter"/>
</dbReference>
<name>S4PAW7_9NEOP</name>
<keyword evidence="1" id="KW-0479">Metal-binding</keyword>
<organism evidence="8">
    <name type="scientific">Pararge aegeria</name>
    <name type="common">speckled wood butterfly</name>
    <dbReference type="NCBI Taxonomy" id="116150"/>
    <lineage>
        <taxon>Eukaryota</taxon>
        <taxon>Metazoa</taxon>
        <taxon>Ecdysozoa</taxon>
        <taxon>Arthropoda</taxon>
        <taxon>Hexapoda</taxon>
        <taxon>Insecta</taxon>
        <taxon>Pterygota</taxon>
        <taxon>Neoptera</taxon>
        <taxon>Endopterygota</taxon>
        <taxon>Lepidoptera</taxon>
        <taxon>Glossata</taxon>
        <taxon>Ditrysia</taxon>
        <taxon>Papilionoidea</taxon>
        <taxon>Nymphalidae</taxon>
        <taxon>Satyrinae</taxon>
        <taxon>Satyrini</taxon>
        <taxon>Parargina</taxon>
        <taxon>Pararge</taxon>
    </lineage>
</organism>
<evidence type="ECO:0000313" key="8">
    <source>
        <dbReference type="EMBL" id="JAA87724.1"/>
    </source>
</evidence>
<proteinExistence type="predicted"/>
<dbReference type="PROSITE" id="PS50157">
    <property type="entry name" value="ZINC_FINGER_C2H2_2"/>
    <property type="match status" value="4"/>
</dbReference>
<feature type="non-terminal residue" evidence="8">
    <location>
        <position position="432"/>
    </location>
</feature>
<evidence type="ECO:0000256" key="3">
    <source>
        <dbReference type="ARBA" id="ARBA00022771"/>
    </source>
</evidence>
<keyword evidence="2" id="KW-0677">Repeat</keyword>
<accession>S4PAW7</accession>
<feature type="compositionally biased region" description="Basic and acidic residues" evidence="6">
    <location>
        <begin position="412"/>
        <end position="426"/>
    </location>
</feature>
<dbReference type="Pfam" id="PF00096">
    <property type="entry name" value="zf-C2H2"/>
    <property type="match status" value="2"/>
</dbReference>
<feature type="region of interest" description="Disordered" evidence="6">
    <location>
        <begin position="394"/>
        <end position="432"/>
    </location>
</feature>
<feature type="domain" description="C2H2-type" evidence="7">
    <location>
        <begin position="167"/>
        <end position="194"/>
    </location>
</feature>
<feature type="domain" description="C2H2-type" evidence="7">
    <location>
        <begin position="130"/>
        <end position="158"/>
    </location>
</feature>
<evidence type="ECO:0000256" key="6">
    <source>
        <dbReference type="SAM" id="MobiDB-lite"/>
    </source>
</evidence>
<feature type="domain" description="C2H2-type" evidence="7">
    <location>
        <begin position="108"/>
        <end position="129"/>
    </location>
</feature>
<dbReference type="GO" id="GO:0008270">
    <property type="term" value="F:zinc ion binding"/>
    <property type="evidence" value="ECO:0007669"/>
    <property type="project" value="UniProtKB-KW"/>
</dbReference>
<reference evidence="8" key="2">
    <citation type="submission" date="2013-05" db="EMBL/GenBank/DDBJ databases">
        <authorList>
            <person name="Carter J.-M."/>
            <person name="Baker S.C."/>
            <person name="Pink R."/>
            <person name="Carter D.R.F."/>
            <person name="Collins A."/>
            <person name="Tomlin J."/>
            <person name="Gibbs M."/>
            <person name="Breuker C.J."/>
        </authorList>
    </citation>
    <scope>NUCLEOTIDE SEQUENCE</scope>
    <source>
        <tissue evidence="8">Ovary</tissue>
    </source>
</reference>
<evidence type="ECO:0000259" key="7">
    <source>
        <dbReference type="PROSITE" id="PS50157"/>
    </source>
</evidence>
<dbReference type="Gene3D" id="3.30.160.60">
    <property type="entry name" value="Classic Zinc Finger"/>
    <property type="match status" value="3"/>
</dbReference>
<dbReference type="Pfam" id="PF13912">
    <property type="entry name" value="zf-C2H2_6"/>
    <property type="match status" value="1"/>
</dbReference>
<dbReference type="EMBL" id="GAIX01004836">
    <property type="protein sequence ID" value="JAA87724.1"/>
    <property type="molecule type" value="Transcribed_RNA"/>
</dbReference>
<keyword evidence="4" id="KW-0862">Zinc</keyword>
<evidence type="ECO:0000256" key="2">
    <source>
        <dbReference type="ARBA" id="ARBA00022737"/>
    </source>
</evidence>
<dbReference type="InterPro" id="IPR036236">
    <property type="entry name" value="Znf_C2H2_sf"/>
</dbReference>